<protein>
    <submittedName>
        <fullName evidence="2">Membrane protein</fullName>
    </submittedName>
</protein>
<reference evidence="3" key="1">
    <citation type="journal article" date="2019" name="Int. J. Syst. Evol. Microbiol.">
        <title>The Global Catalogue of Microorganisms (GCM) 10K type strain sequencing project: providing services to taxonomists for standard genome sequencing and annotation.</title>
        <authorList>
            <consortium name="The Broad Institute Genomics Platform"/>
            <consortium name="The Broad Institute Genome Sequencing Center for Infectious Disease"/>
            <person name="Wu L."/>
            <person name="Ma J."/>
        </authorList>
    </citation>
    <scope>NUCLEOTIDE SEQUENCE [LARGE SCALE GENOMIC DNA]</scope>
    <source>
        <strain evidence="3">JCM 17460</strain>
    </source>
</reference>
<keyword evidence="1" id="KW-0472">Membrane</keyword>
<keyword evidence="1" id="KW-1133">Transmembrane helix</keyword>
<accession>A0ABP6VYA0</accession>
<keyword evidence="3" id="KW-1185">Reference proteome</keyword>
<name>A0ABP6VYA0_9ACTN</name>
<keyword evidence="1" id="KW-0812">Transmembrane</keyword>
<gene>
    <name evidence="2" type="ORF">GCM10022263_33180</name>
</gene>
<sequence>MGRVPERPAAAQPAHPLSEGWGRALVFVYGLFAVAATGRSAVQLGLEPGKAPLAYSLSLLAAVLYLVATTCLLLGGRTGWRVAGVAVAIELVGVLSVGTLSYVATDLFPDKTVWSHFGQGYGFLPLVLPFAGLAWLRHTAPRRSKATLP</sequence>
<organism evidence="2 3">
    <name type="scientific">Nocardioides daeguensis</name>
    <dbReference type="NCBI Taxonomy" id="908359"/>
    <lineage>
        <taxon>Bacteria</taxon>
        <taxon>Bacillati</taxon>
        <taxon>Actinomycetota</taxon>
        <taxon>Actinomycetes</taxon>
        <taxon>Propionibacteriales</taxon>
        <taxon>Nocardioidaceae</taxon>
        <taxon>Nocardioides</taxon>
    </lineage>
</organism>
<dbReference type="EMBL" id="BAABBB010000018">
    <property type="protein sequence ID" value="GAA3543406.1"/>
    <property type="molecule type" value="Genomic_DNA"/>
</dbReference>
<evidence type="ECO:0000313" key="3">
    <source>
        <dbReference type="Proteomes" id="UP001500301"/>
    </source>
</evidence>
<comment type="caution">
    <text evidence="2">The sequence shown here is derived from an EMBL/GenBank/DDBJ whole genome shotgun (WGS) entry which is preliminary data.</text>
</comment>
<feature type="transmembrane region" description="Helical" evidence="1">
    <location>
        <begin position="116"/>
        <end position="136"/>
    </location>
</feature>
<feature type="transmembrane region" description="Helical" evidence="1">
    <location>
        <begin position="53"/>
        <end position="75"/>
    </location>
</feature>
<feature type="transmembrane region" description="Helical" evidence="1">
    <location>
        <begin position="82"/>
        <end position="104"/>
    </location>
</feature>
<feature type="transmembrane region" description="Helical" evidence="1">
    <location>
        <begin position="21"/>
        <end position="41"/>
    </location>
</feature>
<dbReference type="Proteomes" id="UP001500301">
    <property type="component" value="Unassembled WGS sequence"/>
</dbReference>
<proteinExistence type="predicted"/>
<evidence type="ECO:0000256" key="1">
    <source>
        <dbReference type="SAM" id="Phobius"/>
    </source>
</evidence>
<evidence type="ECO:0000313" key="2">
    <source>
        <dbReference type="EMBL" id="GAA3543406.1"/>
    </source>
</evidence>